<accession>A0A022VXN0</accession>
<gene>
    <name evidence="1" type="ORF">H103_05943</name>
</gene>
<evidence type="ECO:0000313" key="1">
    <source>
        <dbReference type="EMBL" id="EZF50679.1"/>
    </source>
</evidence>
<dbReference type="Proteomes" id="UP000023758">
    <property type="component" value="Unassembled WGS sequence"/>
</dbReference>
<dbReference type="HOGENOM" id="CLU_1732810_0_0_1"/>
<organism evidence="1">
    <name type="scientific">Trichophyton rubrum CBS 288.86</name>
    <dbReference type="NCBI Taxonomy" id="1215330"/>
    <lineage>
        <taxon>Eukaryota</taxon>
        <taxon>Fungi</taxon>
        <taxon>Dikarya</taxon>
        <taxon>Ascomycota</taxon>
        <taxon>Pezizomycotina</taxon>
        <taxon>Eurotiomycetes</taxon>
        <taxon>Eurotiomycetidae</taxon>
        <taxon>Onygenales</taxon>
        <taxon>Arthrodermataceae</taxon>
        <taxon>Trichophyton</taxon>
    </lineage>
</organism>
<name>A0A022VXN0_TRIRU</name>
<dbReference type="AlphaFoldDB" id="A0A022VXN0"/>
<dbReference type="EMBL" id="KK207880">
    <property type="protein sequence ID" value="EZF50679.1"/>
    <property type="molecule type" value="Genomic_DNA"/>
</dbReference>
<reference evidence="1" key="1">
    <citation type="submission" date="2014-02" db="EMBL/GenBank/DDBJ databases">
        <title>The Genome Sequence of Trichophyton rubrum (morphotype fischeri) CBS 288.86.</title>
        <authorList>
            <consortium name="The Broad Institute Genomics Platform"/>
            <person name="Cuomo C.A."/>
            <person name="White T.C."/>
            <person name="Graser Y."/>
            <person name="Martinez-Rossi N."/>
            <person name="Heitman J."/>
            <person name="Young S.K."/>
            <person name="Zeng Q."/>
            <person name="Gargeya S."/>
            <person name="Abouelleil A."/>
            <person name="Alvarado L."/>
            <person name="Chapman S.B."/>
            <person name="Gainer-Dewar J."/>
            <person name="Goldberg J."/>
            <person name="Griggs A."/>
            <person name="Gujja S."/>
            <person name="Hansen M."/>
            <person name="Howarth C."/>
            <person name="Imamovic A."/>
            <person name="Larimer J."/>
            <person name="Martinez D."/>
            <person name="Murphy C."/>
            <person name="Pearson M.D."/>
            <person name="Persinoti G."/>
            <person name="Poon T."/>
            <person name="Priest M."/>
            <person name="Roberts A.D."/>
            <person name="Saif S."/>
            <person name="Shea T.D."/>
            <person name="Sykes S.N."/>
            <person name="Wortman J."/>
            <person name="Nusbaum C."/>
            <person name="Birren B."/>
        </authorList>
    </citation>
    <scope>NUCLEOTIDE SEQUENCE [LARGE SCALE GENOMIC DNA]</scope>
    <source>
        <strain evidence="1">CBS 288.86</strain>
    </source>
</reference>
<proteinExistence type="predicted"/>
<sequence>MEQQKKKTKSEPQRAFYRVLPRRFGRAPANVLCLVVVDRKRGEYELLMHEMVWPKEPLGSLAIKATFGQNQTVLGEYGESTSDGRFSPAGRATQVAMWVQAQDQDCISVDKGFAAHPGHWAVVARERAEHACVQIKETNAVPCKPPEGRSS</sequence>
<protein>
    <submittedName>
        <fullName evidence="1">Uncharacterized protein</fullName>
    </submittedName>
</protein>